<keyword evidence="4" id="KW-1003">Cell membrane</keyword>
<evidence type="ECO:0000256" key="3">
    <source>
        <dbReference type="ARBA" id="ARBA00022448"/>
    </source>
</evidence>
<comment type="similarity">
    <text evidence="2">Belongs to the binding-protein-dependent transport system permease family. CysTW subfamily.</text>
</comment>
<proteinExistence type="inferred from homology"/>
<evidence type="ECO:0000313" key="10">
    <source>
        <dbReference type="Proteomes" id="UP000283786"/>
    </source>
</evidence>
<evidence type="ECO:0000256" key="1">
    <source>
        <dbReference type="ARBA" id="ARBA00004651"/>
    </source>
</evidence>
<evidence type="ECO:0000313" key="9">
    <source>
        <dbReference type="EMBL" id="QPM90289.1"/>
    </source>
</evidence>
<protein>
    <submittedName>
        <fullName evidence="9">Putrescine transport system permease protein PotH</fullName>
    </submittedName>
</protein>
<feature type="transmembrane region" description="Helical" evidence="8">
    <location>
        <begin position="51"/>
        <end position="74"/>
    </location>
</feature>
<feature type="transmembrane region" description="Helical" evidence="8">
    <location>
        <begin position="138"/>
        <end position="157"/>
    </location>
</feature>
<sequence length="267" mass="29336">MRYMLLAPLTLFLLAAYLVPLAGILWLSVTDPEPGLGNYTKALGDPMVWGVLWQTARVCLASSVISVLCAYPITLLWVRGSRGTRLLVELCIMIPFWLSVLARSFGWLSLLSNRGLANTILQNIGLISEPLTMTRNEFGVIMGMVQFLIPFAVFPLASTMREVDDRALMAARGMGASRLRVFWQVFVPMTRSGITGATLLVFVFSLGFYIIPALLGGGRTVMIAELIYLRIFQIPDWGLAAALSTMIMIGVGGFLVVLIRRSGVTRT</sequence>
<dbReference type="Proteomes" id="UP000283786">
    <property type="component" value="Chromosome"/>
</dbReference>
<dbReference type="AlphaFoldDB" id="A0A418SHM3"/>
<keyword evidence="5 8" id="KW-0812">Transmembrane</keyword>
<evidence type="ECO:0000256" key="8">
    <source>
        <dbReference type="RuleBase" id="RU363032"/>
    </source>
</evidence>
<dbReference type="PANTHER" id="PTHR42929:SF5">
    <property type="entry name" value="ABC TRANSPORTER PERMEASE PROTEIN"/>
    <property type="match status" value="1"/>
</dbReference>
<dbReference type="Gene3D" id="1.10.3720.10">
    <property type="entry name" value="MetI-like"/>
    <property type="match status" value="1"/>
</dbReference>
<keyword evidence="6 8" id="KW-1133">Transmembrane helix</keyword>
<evidence type="ECO:0000256" key="4">
    <source>
        <dbReference type="ARBA" id="ARBA00022475"/>
    </source>
</evidence>
<evidence type="ECO:0000256" key="6">
    <source>
        <dbReference type="ARBA" id="ARBA00022989"/>
    </source>
</evidence>
<evidence type="ECO:0000256" key="2">
    <source>
        <dbReference type="ARBA" id="ARBA00007069"/>
    </source>
</evidence>
<reference evidence="9 10" key="1">
    <citation type="submission" date="2020-08" db="EMBL/GenBank/DDBJ databases">
        <title>Genome sequence of Rhodobacteraceae bacterium Lw-13e.</title>
        <authorList>
            <person name="Poehlein A."/>
            <person name="Wolter L."/>
            <person name="Daniel R."/>
            <person name="Brinkhoff T."/>
        </authorList>
    </citation>
    <scope>NUCLEOTIDE SEQUENCE [LARGE SCALE GENOMIC DNA]</scope>
    <source>
        <strain evidence="9 10">Lw-13e</strain>
    </source>
</reference>
<accession>A0A418SHM3</accession>
<dbReference type="GO" id="GO:0055085">
    <property type="term" value="P:transmembrane transport"/>
    <property type="evidence" value="ECO:0007669"/>
    <property type="project" value="InterPro"/>
</dbReference>
<dbReference type="PANTHER" id="PTHR42929">
    <property type="entry name" value="INNER MEMBRANE ABC TRANSPORTER PERMEASE PROTEIN YDCU-RELATED-RELATED"/>
    <property type="match status" value="1"/>
</dbReference>
<gene>
    <name evidence="9" type="primary">potH_2</name>
    <name evidence="9" type="ORF">PSAL_015240</name>
</gene>
<feature type="transmembrane region" description="Helical" evidence="8">
    <location>
        <begin position="86"/>
        <end position="108"/>
    </location>
</feature>
<dbReference type="PROSITE" id="PS50928">
    <property type="entry name" value="ABC_TM1"/>
    <property type="match status" value="1"/>
</dbReference>
<name>A0A418SHM3_9RHOB</name>
<comment type="subcellular location">
    <subcellularLocation>
        <location evidence="1 8">Cell membrane</location>
        <topology evidence="1 8">Multi-pass membrane protein</topology>
    </subcellularLocation>
</comment>
<dbReference type="EMBL" id="CP060436">
    <property type="protein sequence ID" value="QPM90289.1"/>
    <property type="molecule type" value="Genomic_DNA"/>
</dbReference>
<dbReference type="InterPro" id="IPR035906">
    <property type="entry name" value="MetI-like_sf"/>
</dbReference>
<dbReference type="Pfam" id="PF00528">
    <property type="entry name" value="BPD_transp_1"/>
    <property type="match status" value="1"/>
</dbReference>
<dbReference type="KEGG" id="palw:PSAL_015240"/>
<dbReference type="GO" id="GO:0005886">
    <property type="term" value="C:plasma membrane"/>
    <property type="evidence" value="ECO:0007669"/>
    <property type="project" value="UniProtKB-SubCell"/>
</dbReference>
<feature type="transmembrane region" description="Helical" evidence="8">
    <location>
        <begin position="197"/>
        <end position="217"/>
    </location>
</feature>
<dbReference type="SUPFAM" id="SSF161098">
    <property type="entry name" value="MetI-like"/>
    <property type="match status" value="1"/>
</dbReference>
<dbReference type="InterPro" id="IPR000515">
    <property type="entry name" value="MetI-like"/>
</dbReference>
<keyword evidence="3 8" id="KW-0813">Transport</keyword>
<evidence type="ECO:0000256" key="7">
    <source>
        <dbReference type="ARBA" id="ARBA00023136"/>
    </source>
</evidence>
<feature type="transmembrane region" description="Helical" evidence="8">
    <location>
        <begin position="237"/>
        <end position="259"/>
    </location>
</feature>
<dbReference type="CDD" id="cd06261">
    <property type="entry name" value="TM_PBP2"/>
    <property type="match status" value="1"/>
</dbReference>
<keyword evidence="7 8" id="KW-0472">Membrane</keyword>
<organism evidence="9 10">
    <name type="scientific">Pseudooceanicola algae</name>
    <dbReference type="NCBI Taxonomy" id="1537215"/>
    <lineage>
        <taxon>Bacteria</taxon>
        <taxon>Pseudomonadati</taxon>
        <taxon>Pseudomonadota</taxon>
        <taxon>Alphaproteobacteria</taxon>
        <taxon>Rhodobacterales</taxon>
        <taxon>Paracoccaceae</taxon>
        <taxon>Pseudooceanicola</taxon>
    </lineage>
</organism>
<evidence type="ECO:0000256" key="5">
    <source>
        <dbReference type="ARBA" id="ARBA00022692"/>
    </source>
</evidence>
<keyword evidence="10" id="KW-1185">Reference proteome</keyword>